<dbReference type="OrthoDB" id="9806164at2"/>
<comment type="function">
    <text evidence="1 6">Exhibits S-adenosyl-L-methionine-dependent methyltransferase activity.</text>
</comment>
<proteinExistence type="inferred from homology"/>
<evidence type="ECO:0000313" key="8">
    <source>
        <dbReference type="Proteomes" id="UP000438448"/>
    </source>
</evidence>
<dbReference type="InterPro" id="IPR029063">
    <property type="entry name" value="SAM-dependent_MTases_sf"/>
</dbReference>
<evidence type="ECO:0000256" key="2">
    <source>
        <dbReference type="ARBA" id="ARBA00008138"/>
    </source>
</evidence>
<dbReference type="EMBL" id="WEGK01000009">
    <property type="protein sequence ID" value="MQY21101.1"/>
    <property type="molecule type" value="Genomic_DNA"/>
</dbReference>
<keyword evidence="3 6" id="KW-0489">Methyltransferase</keyword>
<evidence type="ECO:0000256" key="3">
    <source>
        <dbReference type="ARBA" id="ARBA00022603"/>
    </source>
</evidence>
<dbReference type="PANTHER" id="PTHR43619">
    <property type="entry name" value="S-ADENOSYL-L-METHIONINE-DEPENDENT METHYLTRANSFERASE YKTD-RELATED"/>
    <property type="match status" value="1"/>
</dbReference>
<comment type="caution">
    <text evidence="7">The sequence shown here is derived from an EMBL/GenBank/DDBJ whole genome shotgun (WGS) entry which is preliminary data.</text>
</comment>
<gene>
    <name evidence="7" type="ORF">NRB20_42100</name>
</gene>
<dbReference type="PANTHER" id="PTHR43619:SF2">
    <property type="entry name" value="S-ADENOSYL-L-METHIONINE-DEPENDENT METHYLTRANSFERASES SUPERFAMILY PROTEIN"/>
    <property type="match status" value="1"/>
</dbReference>
<dbReference type="InterPro" id="IPR011610">
    <property type="entry name" value="SAM_mthyl_Trfase_ML2640-like"/>
</dbReference>
<dbReference type="Pfam" id="PF04072">
    <property type="entry name" value="LCM"/>
    <property type="match status" value="1"/>
</dbReference>
<dbReference type="AlphaFoldDB" id="A0A7K0D6C1"/>
<evidence type="ECO:0000256" key="4">
    <source>
        <dbReference type="ARBA" id="ARBA00022679"/>
    </source>
</evidence>
<accession>A0A7K0D6C1</accession>
<dbReference type="Gene3D" id="3.40.50.150">
    <property type="entry name" value="Vaccinia Virus protein VP39"/>
    <property type="match status" value="1"/>
</dbReference>
<dbReference type="InterPro" id="IPR007213">
    <property type="entry name" value="Ppm1/Ppm2/Tcmp"/>
</dbReference>
<evidence type="ECO:0000256" key="6">
    <source>
        <dbReference type="RuleBase" id="RU362030"/>
    </source>
</evidence>
<dbReference type="SUPFAM" id="SSF53335">
    <property type="entry name" value="S-adenosyl-L-methionine-dependent methyltransferases"/>
    <property type="match status" value="1"/>
</dbReference>
<dbReference type="GO" id="GO:0008168">
    <property type="term" value="F:methyltransferase activity"/>
    <property type="evidence" value="ECO:0007669"/>
    <property type="project" value="UniProtKB-UniRule"/>
</dbReference>
<dbReference type="EC" id="2.1.1.-" evidence="6"/>
<reference evidence="7 8" key="1">
    <citation type="submission" date="2019-10" db="EMBL/GenBank/DDBJ databases">
        <title>Nocardia macrotermitis sp. nov. and Nocardia aurantia sp. nov., isolated from the gut of fungus growing-termite Macrotermes natalensis.</title>
        <authorList>
            <person name="Benndorf R."/>
            <person name="Schwitalla J."/>
            <person name="Martin K."/>
            <person name="De Beer W."/>
            <person name="Kaster A.-K."/>
            <person name="Vollmers J."/>
            <person name="Poulsen M."/>
            <person name="Beemelmanns C."/>
        </authorList>
    </citation>
    <scope>NUCLEOTIDE SEQUENCE [LARGE SCALE GENOMIC DNA]</scope>
    <source>
        <strain evidence="7 8">RB20</strain>
    </source>
</reference>
<dbReference type="GO" id="GO:0032259">
    <property type="term" value="P:methylation"/>
    <property type="evidence" value="ECO:0007669"/>
    <property type="project" value="UniProtKB-KW"/>
</dbReference>
<sequence length="296" mass="32512">MRTDDDSWDITESVGATAVGVAAMRARETARADALFQDPYAAKLVEAVGSGWDKILRGQVGTDPERSRLYGPLNAMMTARTVYIDEYFGAVGAAGIRQVVILAAGLDARAYRLEWASGTVLFELDQPKVLEFKASALAGEPLTVDRREVAIDLRQDWPKALRGNGFDPALPTAWLAEGLLRYLPGAAQDRLFDNIAALSVPGSTIALNMGQGQRTLSPEIRAEREKLMAQAGIRIDVENLWYSADDRTDPRDWFAEHGWKVTASDPVTVLTEHGREVPDPVREGLRNHLLMTAVRP</sequence>
<keyword evidence="5 6" id="KW-0949">S-adenosyl-L-methionine</keyword>
<protein>
    <recommendedName>
        <fullName evidence="6">S-adenosyl-L-methionine-dependent methyltransferase</fullName>
        <ecNumber evidence="6">2.1.1.-</ecNumber>
    </recommendedName>
</protein>
<evidence type="ECO:0000313" key="7">
    <source>
        <dbReference type="EMBL" id="MQY21101.1"/>
    </source>
</evidence>
<evidence type="ECO:0000256" key="5">
    <source>
        <dbReference type="ARBA" id="ARBA00022691"/>
    </source>
</evidence>
<dbReference type="NCBIfam" id="TIGR00027">
    <property type="entry name" value="mthyl_TIGR00027"/>
    <property type="match status" value="1"/>
</dbReference>
<dbReference type="RefSeq" id="WP_153411842.1">
    <property type="nucleotide sequence ID" value="NZ_WEGK01000009.1"/>
</dbReference>
<keyword evidence="4 7" id="KW-0808">Transferase</keyword>
<evidence type="ECO:0000256" key="1">
    <source>
        <dbReference type="ARBA" id="ARBA00003907"/>
    </source>
</evidence>
<dbReference type="Proteomes" id="UP000438448">
    <property type="component" value="Unassembled WGS sequence"/>
</dbReference>
<organism evidence="7 8">
    <name type="scientific">Nocardia macrotermitis</name>
    <dbReference type="NCBI Taxonomy" id="2585198"/>
    <lineage>
        <taxon>Bacteria</taxon>
        <taxon>Bacillati</taxon>
        <taxon>Actinomycetota</taxon>
        <taxon>Actinomycetes</taxon>
        <taxon>Mycobacteriales</taxon>
        <taxon>Nocardiaceae</taxon>
        <taxon>Nocardia</taxon>
    </lineage>
</organism>
<comment type="similarity">
    <text evidence="2 6">Belongs to the UPF0677 family.</text>
</comment>
<name>A0A7K0D6C1_9NOCA</name>
<keyword evidence="8" id="KW-1185">Reference proteome</keyword>